<proteinExistence type="predicted"/>
<name>A0ABP0NNH1_9DINO</name>
<dbReference type="Proteomes" id="UP001642484">
    <property type="component" value="Unassembled WGS sequence"/>
</dbReference>
<protein>
    <recommendedName>
        <fullName evidence="1">Protein kinase domain-containing protein</fullName>
    </recommendedName>
</protein>
<feature type="domain" description="Protein kinase" evidence="1">
    <location>
        <begin position="2"/>
        <end position="204"/>
    </location>
</feature>
<dbReference type="InterPro" id="IPR001245">
    <property type="entry name" value="Ser-Thr/Tyr_kinase_cat_dom"/>
</dbReference>
<sequence>MLEFAAKRLECQDAQQREHLERMTAAEIRVLTAFTHPNIIPLLGHCLHADGAILVYGFQPEGSLDRHLINDEKARQLTWGRRSGIISGLLTAVRHSSTTMQLTQSGGPAGTPGFMCKRYVETGKFNDKSEVYSIGVTIVQVITGKTDFDDDFLSDLIEEANAEFITQKHDQRVLEDAEILKKLSAMAAASVERYAKRIQVMPLLRQARDAAATVSTGEIPALNSQVEQMAAELRRWRLREEAAQAALN</sequence>
<gene>
    <name evidence="2" type="ORF">CCMP2556_LOCUS32039</name>
</gene>
<comment type="caution">
    <text evidence="2">The sequence shown here is derived from an EMBL/GenBank/DDBJ whole genome shotgun (WGS) entry which is preliminary data.</text>
</comment>
<organism evidence="2 3">
    <name type="scientific">Durusdinium trenchii</name>
    <dbReference type="NCBI Taxonomy" id="1381693"/>
    <lineage>
        <taxon>Eukaryota</taxon>
        <taxon>Sar</taxon>
        <taxon>Alveolata</taxon>
        <taxon>Dinophyceae</taxon>
        <taxon>Suessiales</taxon>
        <taxon>Symbiodiniaceae</taxon>
        <taxon>Durusdinium</taxon>
    </lineage>
</organism>
<dbReference type="PANTHER" id="PTHR27006">
    <property type="entry name" value="PROMASTIGOTE SURFACE ANTIGEN PROTEIN PSA"/>
    <property type="match status" value="1"/>
</dbReference>
<reference evidence="2 3" key="1">
    <citation type="submission" date="2024-02" db="EMBL/GenBank/DDBJ databases">
        <authorList>
            <person name="Chen Y."/>
            <person name="Shah S."/>
            <person name="Dougan E. K."/>
            <person name="Thang M."/>
            <person name="Chan C."/>
        </authorList>
    </citation>
    <scope>NUCLEOTIDE SEQUENCE [LARGE SCALE GENOMIC DNA]</scope>
</reference>
<keyword evidence="3" id="KW-1185">Reference proteome</keyword>
<dbReference type="SMART" id="SM00220">
    <property type="entry name" value="S_TKc"/>
    <property type="match status" value="1"/>
</dbReference>
<evidence type="ECO:0000313" key="2">
    <source>
        <dbReference type="EMBL" id="CAK9065161.1"/>
    </source>
</evidence>
<accession>A0ABP0NNH1</accession>
<dbReference type="EMBL" id="CAXAMN010021984">
    <property type="protein sequence ID" value="CAK9065161.1"/>
    <property type="molecule type" value="Genomic_DNA"/>
</dbReference>
<dbReference type="PANTHER" id="PTHR27006:SF582">
    <property type="entry name" value="LRR RECEPTOR-LIKE SERINE_THREONINE-PROTEIN KINASE"/>
    <property type="match status" value="1"/>
</dbReference>
<evidence type="ECO:0000313" key="3">
    <source>
        <dbReference type="Proteomes" id="UP001642484"/>
    </source>
</evidence>
<dbReference type="Gene3D" id="1.10.510.10">
    <property type="entry name" value="Transferase(Phosphotransferase) domain 1"/>
    <property type="match status" value="2"/>
</dbReference>
<dbReference type="Pfam" id="PF07714">
    <property type="entry name" value="PK_Tyr_Ser-Thr"/>
    <property type="match status" value="1"/>
</dbReference>
<evidence type="ECO:0000259" key="1">
    <source>
        <dbReference type="SMART" id="SM00220"/>
    </source>
</evidence>
<dbReference type="InterPro" id="IPR000719">
    <property type="entry name" value="Prot_kinase_dom"/>
</dbReference>
<dbReference type="InterPro" id="IPR011009">
    <property type="entry name" value="Kinase-like_dom_sf"/>
</dbReference>
<dbReference type="SUPFAM" id="SSF56112">
    <property type="entry name" value="Protein kinase-like (PK-like)"/>
    <property type="match status" value="1"/>
</dbReference>